<dbReference type="Gene3D" id="2.10.109.10">
    <property type="entry name" value="Umud Fragment, subunit A"/>
    <property type="match status" value="1"/>
</dbReference>
<feature type="transmembrane region" description="Helical" evidence="1">
    <location>
        <begin position="6"/>
        <end position="26"/>
    </location>
</feature>
<accession>A0A975S4F1</accession>
<geneLocation type="plasmid" evidence="3 4">
    <name>p4</name>
</geneLocation>
<name>A0A975S4F1_9RHOB</name>
<dbReference type="GO" id="GO:0004252">
    <property type="term" value="F:serine-type endopeptidase activity"/>
    <property type="evidence" value="ECO:0007669"/>
    <property type="project" value="InterPro"/>
</dbReference>
<evidence type="ECO:0000259" key="2">
    <source>
        <dbReference type="Pfam" id="PF10502"/>
    </source>
</evidence>
<keyword evidence="1" id="KW-1133">Transmembrane helix</keyword>
<organism evidence="3 4">
    <name type="scientific">Gemmobacter fulvus</name>
    <dbReference type="NCBI Taxonomy" id="2840474"/>
    <lineage>
        <taxon>Bacteria</taxon>
        <taxon>Pseudomonadati</taxon>
        <taxon>Pseudomonadota</taxon>
        <taxon>Alphaproteobacteria</taxon>
        <taxon>Rhodobacterales</taxon>
        <taxon>Paracoccaceae</taxon>
        <taxon>Gemmobacter</taxon>
    </lineage>
</organism>
<dbReference type="AlphaFoldDB" id="A0A975S4F1"/>
<proteinExistence type="predicted"/>
<protein>
    <submittedName>
        <fullName evidence="3">S26 family signal peptidase</fullName>
    </submittedName>
</protein>
<dbReference type="RefSeq" id="WP_215507641.1">
    <property type="nucleotide sequence ID" value="NZ_CP076365.1"/>
</dbReference>
<reference evidence="3" key="1">
    <citation type="submission" date="2021-06" db="EMBL/GenBank/DDBJ databases">
        <authorList>
            <person name="Lee C.-S."/>
            <person name="Jin L."/>
        </authorList>
    </citation>
    <scope>NUCLEOTIDE SEQUENCE</scope>
    <source>
        <strain evidence="3">Con5</strain>
        <plasmid evidence="3">p4</plasmid>
    </source>
</reference>
<dbReference type="SUPFAM" id="SSF51306">
    <property type="entry name" value="LexA/Signal peptidase"/>
    <property type="match status" value="1"/>
</dbReference>
<feature type="domain" description="Peptidase S26" evidence="2">
    <location>
        <begin position="11"/>
        <end position="153"/>
    </location>
</feature>
<dbReference type="InterPro" id="IPR019533">
    <property type="entry name" value="Peptidase_S26"/>
</dbReference>
<sequence>MILRPILRWGFVTTGSVVAILGYLGLANLQLTLNGSDSLPDTAYVQWRWPDTIWKGAIVAVPPPAVFGDRLSGASVVKRVAGLPGDVIQHNDGKVCVLPECFAPEMREGKPFAPLLQEGVIPEGRIAIFGDAPDSFDSRYASFGLIPMDQVEAVGVALDGFPHWTRIAAWLGTAR</sequence>
<dbReference type="InterPro" id="IPR036286">
    <property type="entry name" value="LexA/Signal_pep-like_sf"/>
</dbReference>
<dbReference type="GO" id="GO:0006465">
    <property type="term" value="P:signal peptide processing"/>
    <property type="evidence" value="ECO:0007669"/>
    <property type="project" value="InterPro"/>
</dbReference>
<keyword evidence="4" id="KW-1185">Reference proteome</keyword>
<dbReference type="Pfam" id="PF10502">
    <property type="entry name" value="Peptidase_S26"/>
    <property type="match status" value="1"/>
</dbReference>
<dbReference type="Proteomes" id="UP000679352">
    <property type="component" value="Plasmid p4"/>
</dbReference>
<evidence type="ECO:0000313" key="3">
    <source>
        <dbReference type="EMBL" id="QWK93008.1"/>
    </source>
</evidence>
<keyword evidence="1" id="KW-0812">Transmembrane</keyword>
<keyword evidence="3" id="KW-0614">Plasmid</keyword>
<evidence type="ECO:0000313" key="4">
    <source>
        <dbReference type="Proteomes" id="UP000679352"/>
    </source>
</evidence>
<gene>
    <name evidence="3" type="ORF">KM031_21525</name>
</gene>
<dbReference type="EMBL" id="CP076365">
    <property type="protein sequence ID" value="QWK93008.1"/>
    <property type="molecule type" value="Genomic_DNA"/>
</dbReference>
<keyword evidence="1" id="KW-0472">Membrane</keyword>
<dbReference type="KEGG" id="gfu:KM031_21525"/>
<evidence type="ECO:0000256" key="1">
    <source>
        <dbReference type="SAM" id="Phobius"/>
    </source>
</evidence>